<dbReference type="InterPro" id="IPR036701">
    <property type="entry name" value="RraB-like_sf"/>
</dbReference>
<feature type="domain" description="Regulator of ribonuclease activity B" evidence="1">
    <location>
        <begin position="6"/>
        <end position="119"/>
    </location>
</feature>
<dbReference type="Gene3D" id="3.30.70.970">
    <property type="entry name" value="RraB-like"/>
    <property type="match status" value="1"/>
</dbReference>
<evidence type="ECO:0000259" key="1">
    <source>
        <dbReference type="Pfam" id="PF06877"/>
    </source>
</evidence>
<accession>A0A5C6A2X9</accession>
<name>A0A5C6A2X9_9BACT</name>
<dbReference type="Pfam" id="PF06877">
    <property type="entry name" value="RraB"/>
    <property type="match status" value="1"/>
</dbReference>
<protein>
    <recommendedName>
        <fullName evidence="1">Regulator of ribonuclease activity B domain-containing protein</fullName>
    </recommendedName>
</protein>
<dbReference type="RefSeq" id="WP_146522592.1">
    <property type="nucleotide sequence ID" value="NZ_CP151726.1"/>
</dbReference>
<organism evidence="2 3">
    <name type="scientific">Stieleria varia</name>
    <dbReference type="NCBI Taxonomy" id="2528005"/>
    <lineage>
        <taxon>Bacteria</taxon>
        <taxon>Pseudomonadati</taxon>
        <taxon>Planctomycetota</taxon>
        <taxon>Planctomycetia</taxon>
        <taxon>Pirellulales</taxon>
        <taxon>Pirellulaceae</taxon>
        <taxon>Stieleria</taxon>
    </lineage>
</organism>
<evidence type="ECO:0000313" key="3">
    <source>
        <dbReference type="Proteomes" id="UP000320176"/>
    </source>
</evidence>
<dbReference type="InterPro" id="IPR009671">
    <property type="entry name" value="RraB_dom"/>
</dbReference>
<dbReference type="OrthoDB" id="215572at2"/>
<sequence length="128" mass="14150">MTDYPNDEDGMVLADLASQGVDMTQPMEIEFPVLTVDEASANAIAKALVEAGYEAFIEFDEGEPDEDGIIDPDDEEFGPAWDIYVTVKMVPTYDEIVRIQDDLTRIASPFGGLSDGWGVMLEDDYDDE</sequence>
<comment type="caution">
    <text evidence="2">The sequence shown here is derived from an EMBL/GenBank/DDBJ whole genome shotgun (WGS) entry which is preliminary data.</text>
</comment>
<reference evidence="2 3" key="1">
    <citation type="submission" date="2019-02" db="EMBL/GenBank/DDBJ databases">
        <title>Deep-cultivation of Planctomycetes and their phenomic and genomic characterization uncovers novel biology.</title>
        <authorList>
            <person name="Wiegand S."/>
            <person name="Jogler M."/>
            <person name="Boedeker C."/>
            <person name="Pinto D."/>
            <person name="Vollmers J."/>
            <person name="Rivas-Marin E."/>
            <person name="Kohn T."/>
            <person name="Peeters S.H."/>
            <person name="Heuer A."/>
            <person name="Rast P."/>
            <person name="Oberbeckmann S."/>
            <person name="Bunk B."/>
            <person name="Jeske O."/>
            <person name="Meyerdierks A."/>
            <person name="Storesund J.E."/>
            <person name="Kallscheuer N."/>
            <person name="Luecker S."/>
            <person name="Lage O.M."/>
            <person name="Pohl T."/>
            <person name="Merkel B.J."/>
            <person name="Hornburger P."/>
            <person name="Mueller R.-W."/>
            <person name="Bruemmer F."/>
            <person name="Labrenz M."/>
            <person name="Spormann A.M."/>
            <person name="Op Den Camp H."/>
            <person name="Overmann J."/>
            <person name="Amann R."/>
            <person name="Jetten M.S.M."/>
            <person name="Mascher T."/>
            <person name="Medema M.H."/>
            <person name="Devos D.P."/>
            <person name="Kaster A.-K."/>
            <person name="Ovreas L."/>
            <person name="Rohde M."/>
            <person name="Galperin M.Y."/>
            <person name="Jogler C."/>
        </authorList>
    </citation>
    <scope>NUCLEOTIDE SEQUENCE [LARGE SCALE GENOMIC DNA]</scope>
    <source>
        <strain evidence="2 3">Pla52n</strain>
    </source>
</reference>
<dbReference type="EMBL" id="SJPN01000008">
    <property type="protein sequence ID" value="TWT93756.1"/>
    <property type="molecule type" value="Genomic_DNA"/>
</dbReference>
<evidence type="ECO:0000313" key="2">
    <source>
        <dbReference type="EMBL" id="TWT93756.1"/>
    </source>
</evidence>
<dbReference type="SUPFAM" id="SSF89946">
    <property type="entry name" value="Hypothetical protein VC0424"/>
    <property type="match status" value="1"/>
</dbReference>
<gene>
    <name evidence="2" type="ORF">Pla52n_55840</name>
</gene>
<keyword evidence="3" id="KW-1185">Reference proteome</keyword>
<dbReference type="Proteomes" id="UP000320176">
    <property type="component" value="Unassembled WGS sequence"/>
</dbReference>
<proteinExistence type="predicted"/>
<dbReference type="AlphaFoldDB" id="A0A5C6A2X9"/>